<proteinExistence type="predicted"/>
<feature type="non-terminal residue" evidence="1">
    <location>
        <position position="60"/>
    </location>
</feature>
<evidence type="ECO:0000313" key="1">
    <source>
        <dbReference type="EMBL" id="CAA9551282.1"/>
    </source>
</evidence>
<reference evidence="1" key="1">
    <citation type="submission" date="2020-02" db="EMBL/GenBank/DDBJ databases">
        <authorList>
            <person name="Meier V. D."/>
        </authorList>
    </citation>
    <scope>NUCLEOTIDE SEQUENCE</scope>
    <source>
        <strain evidence="1">AVDCRST_MAG87</strain>
    </source>
</reference>
<dbReference type="AlphaFoldDB" id="A0A6J4ULK2"/>
<gene>
    <name evidence="1" type="ORF">AVDCRST_MAG87-882</name>
</gene>
<protein>
    <submittedName>
        <fullName evidence="1">Uncharacterized protein</fullName>
    </submittedName>
</protein>
<organism evidence="1">
    <name type="scientific">uncultured Thermomicrobiales bacterium</name>
    <dbReference type="NCBI Taxonomy" id="1645740"/>
    <lineage>
        <taxon>Bacteria</taxon>
        <taxon>Pseudomonadati</taxon>
        <taxon>Thermomicrobiota</taxon>
        <taxon>Thermomicrobia</taxon>
        <taxon>Thermomicrobiales</taxon>
        <taxon>environmental samples</taxon>
    </lineage>
</organism>
<name>A0A6J4ULK2_9BACT</name>
<feature type="non-terminal residue" evidence="1">
    <location>
        <position position="1"/>
    </location>
</feature>
<sequence>CGEHLAFRSWHVHRIRSVRQRPASNTQSSCPGSSVAACLAISPVSRTPNAPSCRYYPRHG</sequence>
<dbReference type="EMBL" id="CADCWJ010000210">
    <property type="protein sequence ID" value="CAA9551282.1"/>
    <property type="molecule type" value="Genomic_DNA"/>
</dbReference>
<accession>A0A6J4ULK2</accession>